<reference evidence="2 3" key="1">
    <citation type="journal article" date="2009" name="Genome Res.">
        <title>Comparative genomic analyses of the human fungal pathogens Coccidioides and their relatives.</title>
        <authorList>
            <person name="Sharpton T.J."/>
            <person name="Stajich J.E."/>
            <person name="Rounsley S.D."/>
            <person name="Gardner M.J."/>
            <person name="Wortman J.R."/>
            <person name="Jordar V.S."/>
            <person name="Maiti R."/>
            <person name="Kodira C.D."/>
            <person name="Neafsey D.E."/>
            <person name="Zeng Q."/>
            <person name="Hung C.-Y."/>
            <person name="McMahan C."/>
            <person name="Muszewska A."/>
            <person name="Grynberg M."/>
            <person name="Mandel M.A."/>
            <person name="Kellner E.M."/>
            <person name="Barker B.M."/>
            <person name="Galgiani J.N."/>
            <person name="Orbach M.J."/>
            <person name="Kirkland T.N."/>
            <person name="Cole G.T."/>
            <person name="Henn M.R."/>
            <person name="Birren B.W."/>
            <person name="Taylor J.W."/>
        </authorList>
    </citation>
    <scope>NUCLEOTIDE SEQUENCE [LARGE SCALE GENOMIC DNA]</scope>
    <source>
        <strain evidence="3">C735</strain>
    </source>
</reference>
<feature type="region of interest" description="Disordered" evidence="1">
    <location>
        <begin position="272"/>
        <end position="345"/>
    </location>
</feature>
<organism evidence="2 3">
    <name type="scientific">Coccidioides posadasii (strain C735)</name>
    <name type="common">Valley fever fungus</name>
    <dbReference type="NCBI Taxonomy" id="222929"/>
    <lineage>
        <taxon>Eukaryota</taxon>
        <taxon>Fungi</taxon>
        <taxon>Dikarya</taxon>
        <taxon>Ascomycota</taxon>
        <taxon>Pezizomycotina</taxon>
        <taxon>Eurotiomycetes</taxon>
        <taxon>Eurotiomycetidae</taxon>
        <taxon>Onygenales</taxon>
        <taxon>Onygenaceae</taxon>
        <taxon>Coccidioides</taxon>
    </lineage>
</organism>
<proteinExistence type="predicted"/>
<evidence type="ECO:0000256" key="1">
    <source>
        <dbReference type="SAM" id="MobiDB-lite"/>
    </source>
</evidence>
<name>C5P3I4_COCP7</name>
<protein>
    <submittedName>
        <fullName evidence="2">Uncharacterized protein</fullName>
    </submittedName>
</protein>
<dbReference type="VEuPathDB" id="FungiDB:CPC735_061250"/>
<dbReference type="KEGG" id="cpw:9695892"/>
<feature type="region of interest" description="Disordered" evidence="1">
    <location>
        <begin position="1"/>
        <end position="73"/>
    </location>
</feature>
<comment type="caution">
    <text evidence="2">The sequence shown here is derived from an EMBL/GenBank/DDBJ whole genome shotgun (WGS) entry which is preliminary data.</text>
</comment>
<gene>
    <name evidence="2" type="ORF">CPC735_061250</name>
</gene>
<dbReference type="Proteomes" id="UP000009084">
    <property type="component" value="Unassembled WGS sequence"/>
</dbReference>
<evidence type="ECO:0000313" key="3">
    <source>
        <dbReference type="Proteomes" id="UP000009084"/>
    </source>
</evidence>
<dbReference type="EMBL" id="ACFW01000015">
    <property type="protein sequence ID" value="EER28252.1"/>
    <property type="molecule type" value="Genomic_DNA"/>
</dbReference>
<dbReference type="AlphaFoldDB" id="C5P3I4"/>
<dbReference type="HOGENOM" id="CLU_752281_0_0_1"/>
<accession>C5P3I4</accession>
<evidence type="ECO:0000313" key="2">
    <source>
        <dbReference type="EMBL" id="EER28252.1"/>
    </source>
</evidence>
<feature type="compositionally biased region" description="Pro residues" evidence="1">
    <location>
        <begin position="9"/>
        <end position="41"/>
    </location>
</feature>
<sequence length="368" mass="41366">MTYPHRAPAHPPPSLPPHPHSNPPHHPPPKITSAIPPPQGPSPVYHHPTNLNHTPAMHVQAHPPNVHPTPPPNPPPGYLMLPIPFPVRPLFNNILNAPDNIGEMRRRFFLLGTPIIQSHYEHEIYWPFMDNFWVRNKVKDSADCRTEYYWCRLFRKQDQKSAVPPELRKRKCSIRSAVGCEMKLRKRFWRDGTVEISNHGTCNQHCHSMDEMDQIKRNSAVRLAIGNEIGKGYRPTEVKRVLLKNREILTAAGGQCITIKDCHNAALVHNKEQKENQTSVKGDDQPEVQENIQDDDEPMLGSVLEDNSRVGPEATKEQSSRPPMEGQLQVAGQDQQEPGGSGAHLAVSTALELTRDINGEPDGQTNQG</sequence>
<dbReference type="OrthoDB" id="4507681at2759"/>